<accession>A0AAE1ICE9</accession>
<dbReference type="EMBL" id="JAWRVG010000031">
    <property type="protein sequence ID" value="KAK4068626.1"/>
    <property type="molecule type" value="Genomic_DNA"/>
</dbReference>
<dbReference type="SUPFAM" id="SSF52540">
    <property type="entry name" value="P-loop containing nucleoside triphosphate hydrolases"/>
    <property type="match status" value="1"/>
</dbReference>
<organism evidence="2 3">
    <name type="scientific">Trichoderma aggressivum f. europaeum</name>
    <dbReference type="NCBI Taxonomy" id="173218"/>
    <lineage>
        <taxon>Eukaryota</taxon>
        <taxon>Fungi</taxon>
        <taxon>Dikarya</taxon>
        <taxon>Ascomycota</taxon>
        <taxon>Pezizomycotina</taxon>
        <taxon>Sordariomycetes</taxon>
        <taxon>Hypocreomycetidae</taxon>
        <taxon>Hypocreales</taxon>
        <taxon>Hypocreaceae</taxon>
        <taxon>Trichoderma</taxon>
    </lineage>
</organism>
<dbReference type="AlphaFoldDB" id="A0AAE1ICE9"/>
<protein>
    <recommendedName>
        <fullName evidence="4">ATP-binding protein</fullName>
    </recommendedName>
</protein>
<dbReference type="Proteomes" id="UP001273209">
    <property type="component" value="Unassembled WGS sequence"/>
</dbReference>
<dbReference type="InterPro" id="IPR027417">
    <property type="entry name" value="P-loop_NTPase"/>
</dbReference>
<proteinExistence type="predicted"/>
<feature type="region of interest" description="Disordered" evidence="1">
    <location>
        <begin position="130"/>
        <end position="149"/>
    </location>
</feature>
<dbReference type="Gene3D" id="3.40.50.300">
    <property type="entry name" value="P-loop containing nucleotide triphosphate hydrolases"/>
    <property type="match status" value="1"/>
</dbReference>
<gene>
    <name evidence="2" type="ORF">Triagg1_7274</name>
</gene>
<evidence type="ECO:0008006" key="4">
    <source>
        <dbReference type="Google" id="ProtNLM"/>
    </source>
</evidence>
<dbReference type="GeneID" id="87921896"/>
<dbReference type="PANTHER" id="PTHR37807:SF3">
    <property type="entry name" value="OS07G0160300 PROTEIN"/>
    <property type="match status" value="1"/>
</dbReference>
<evidence type="ECO:0000313" key="2">
    <source>
        <dbReference type="EMBL" id="KAK4068626.1"/>
    </source>
</evidence>
<comment type="caution">
    <text evidence="2">The sequence shown here is derived from an EMBL/GenBank/DDBJ whole genome shotgun (WGS) entry which is preliminary data.</text>
</comment>
<name>A0AAE1ICE9_9HYPO</name>
<sequence>MSTPQMPKPRNLFIQMSGAPGSGKSTIAAQLGRRINGVVIDHDVFRSSLIETGIPFEQAAKCAYRLQWAQAQHIIKQGLSVIVDSTCNYQDILDCGSALANQHYYTYWYIECRVQDIDLLDERLRTRDPMTSQRTGVDRPPAAAAESDHAAQDSRALFKKWIESPFRPKDNVLIVDSTRSPDILRDEILKQITSGMEANRAA</sequence>
<keyword evidence="3" id="KW-1185">Reference proteome</keyword>
<dbReference type="RefSeq" id="XP_062753850.1">
    <property type="nucleotide sequence ID" value="XM_062901991.1"/>
</dbReference>
<evidence type="ECO:0000256" key="1">
    <source>
        <dbReference type="SAM" id="MobiDB-lite"/>
    </source>
</evidence>
<dbReference type="PANTHER" id="PTHR37807">
    <property type="entry name" value="OS07G0160300 PROTEIN"/>
    <property type="match status" value="1"/>
</dbReference>
<reference evidence="2" key="1">
    <citation type="submission" date="2023-11" db="EMBL/GenBank/DDBJ databases">
        <title>The genome sequences of three competitors of mushroom-forming fungi.</title>
        <authorList>
            <person name="Beijen E."/>
            <person name="Ohm R.A."/>
        </authorList>
    </citation>
    <scope>NUCLEOTIDE SEQUENCE</scope>
    <source>
        <strain evidence="2">CBS 100526</strain>
    </source>
</reference>
<evidence type="ECO:0000313" key="3">
    <source>
        <dbReference type="Proteomes" id="UP001273209"/>
    </source>
</evidence>
<dbReference type="Pfam" id="PF13671">
    <property type="entry name" value="AAA_33"/>
    <property type="match status" value="1"/>
</dbReference>